<reference evidence="1 2" key="1">
    <citation type="submission" date="2024-05" db="EMBL/GenBank/DDBJ databases">
        <title>Genome sequencing and assembly of Indian major carp, Cirrhinus mrigala (Hamilton, 1822).</title>
        <authorList>
            <person name="Mohindra V."/>
            <person name="Chowdhury L.M."/>
            <person name="Lal K."/>
            <person name="Jena J.K."/>
        </authorList>
    </citation>
    <scope>NUCLEOTIDE SEQUENCE [LARGE SCALE GENOMIC DNA]</scope>
    <source>
        <strain evidence="1">CM1030</strain>
        <tissue evidence="1">Blood</tissue>
    </source>
</reference>
<evidence type="ECO:0000313" key="1">
    <source>
        <dbReference type="EMBL" id="KAL0200476.1"/>
    </source>
</evidence>
<gene>
    <name evidence="1" type="ORF">M9458_003663</name>
</gene>
<keyword evidence="2" id="KW-1185">Reference proteome</keyword>
<protein>
    <submittedName>
        <fullName evidence="1">Uncharacterized protein</fullName>
    </submittedName>
</protein>
<name>A0ABD0RR78_CIRMR</name>
<comment type="caution">
    <text evidence="1">The sequence shown here is derived from an EMBL/GenBank/DDBJ whole genome shotgun (WGS) entry which is preliminary data.</text>
</comment>
<organism evidence="1 2">
    <name type="scientific">Cirrhinus mrigala</name>
    <name type="common">Mrigala</name>
    <dbReference type="NCBI Taxonomy" id="683832"/>
    <lineage>
        <taxon>Eukaryota</taxon>
        <taxon>Metazoa</taxon>
        <taxon>Chordata</taxon>
        <taxon>Craniata</taxon>
        <taxon>Vertebrata</taxon>
        <taxon>Euteleostomi</taxon>
        <taxon>Actinopterygii</taxon>
        <taxon>Neopterygii</taxon>
        <taxon>Teleostei</taxon>
        <taxon>Ostariophysi</taxon>
        <taxon>Cypriniformes</taxon>
        <taxon>Cyprinidae</taxon>
        <taxon>Labeoninae</taxon>
        <taxon>Labeonini</taxon>
        <taxon>Cirrhinus</taxon>
    </lineage>
</organism>
<dbReference type="EMBL" id="JAMKFB020000002">
    <property type="protein sequence ID" value="KAL0200476.1"/>
    <property type="molecule type" value="Genomic_DNA"/>
</dbReference>
<dbReference type="Proteomes" id="UP001529510">
    <property type="component" value="Unassembled WGS sequence"/>
</dbReference>
<sequence length="50" mass="5829">MAALLQQALERTEINKLPKAIQNKLEKVLFEQQTEIDSVKSQHERYKADC</sequence>
<accession>A0ABD0RR78</accession>
<dbReference type="AlphaFoldDB" id="A0ABD0RR78"/>
<proteinExistence type="predicted"/>
<evidence type="ECO:0000313" key="2">
    <source>
        <dbReference type="Proteomes" id="UP001529510"/>
    </source>
</evidence>
<feature type="non-terminal residue" evidence="1">
    <location>
        <position position="50"/>
    </location>
</feature>